<reference evidence="8" key="2">
    <citation type="submission" date="2023-11" db="UniProtKB">
        <authorList>
            <consortium name="WormBaseParasite"/>
        </authorList>
    </citation>
    <scope>IDENTIFICATION</scope>
</reference>
<keyword evidence="5" id="KW-0966">Cell projection</keyword>
<keyword evidence="3" id="KW-0969">Cilium</keyword>
<protein>
    <recommendedName>
        <fullName evidence="9">Radial spokehead-like protein</fullName>
    </recommendedName>
</protein>
<proteinExistence type="predicted"/>
<feature type="compositionally biased region" description="Acidic residues" evidence="6">
    <location>
        <begin position="389"/>
        <end position="399"/>
    </location>
</feature>
<evidence type="ECO:0000256" key="3">
    <source>
        <dbReference type="ARBA" id="ARBA00023069"/>
    </source>
</evidence>
<sequence length="535" mass="60631">MTLITCTLLNSDLDMEDVVRNDSSFLRHKVKLLEISDSYGTNLFQHLKNCVKQMLSLQKSNDFSEFEVLSSRLKVENKRHGLEDLLVSNPAAFSTAKIQQKLFTKSSEDDEEPVADESDEHPLPNVVENAFYFENAGIGIGCSETVALNMAIKALVNTQAVQSARFWGKIFGLIQNYYVVEVEFAEGEDVDEEEDAHSLSQETAEVSDENGPEGKEEFPKSKWKPPIKIPREENHVGTNKKVYFVCHEPGLRWIKLPPVTPEQIVAARAVRRLFTGILDAPVACYPPFPGTEANYLRAQIARISASTQISPAGYYTIETNEEEEELENEEEGGRQNYIKNEEYEPLSMNVLADPSLEHWVHHTSYILPQGRVYWWNPRKGLGEDFDEFNDEEEENEEEDGNTKNAVKPEHGPPILTPISSDFPIFGQKPWSIKLTSNLLPEYACVVISSNLWIGAHAVAWGRRFENIYIGWGVKSVISGFQPQLQPIEMNEYQEMPDLNEATDPTPAEESALRTLLNPLEAEDETKEEQEEEEDD</sequence>
<evidence type="ECO:0000256" key="4">
    <source>
        <dbReference type="ARBA" id="ARBA00023212"/>
    </source>
</evidence>
<feature type="region of interest" description="Disordered" evidence="6">
    <location>
        <begin position="190"/>
        <end position="230"/>
    </location>
</feature>
<evidence type="ECO:0000256" key="2">
    <source>
        <dbReference type="ARBA" id="ARBA00022490"/>
    </source>
</evidence>
<dbReference type="PANTHER" id="PTHR13159:SF0">
    <property type="entry name" value="RADIAL SPOKE HEAD 6 HOMOLOG A"/>
    <property type="match status" value="1"/>
</dbReference>
<feature type="compositionally biased region" description="Acidic residues" evidence="6">
    <location>
        <begin position="520"/>
        <end position="535"/>
    </location>
</feature>
<keyword evidence="7" id="KW-1185">Reference proteome</keyword>
<feature type="region of interest" description="Disordered" evidence="6">
    <location>
        <begin position="496"/>
        <end position="535"/>
    </location>
</feature>
<dbReference type="GO" id="GO:0060294">
    <property type="term" value="P:cilium movement involved in cell motility"/>
    <property type="evidence" value="ECO:0007669"/>
    <property type="project" value="InterPro"/>
</dbReference>
<accession>A0AA85JNV6</accession>
<dbReference type="Proteomes" id="UP000050795">
    <property type="component" value="Unassembled WGS sequence"/>
</dbReference>
<dbReference type="Pfam" id="PF04712">
    <property type="entry name" value="Radial_spoke"/>
    <property type="match status" value="1"/>
</dbReference>
<dbReference type="GO" id="GO:0001534">
    <property type="term" value="C:radial spoke"/>
    <property type="evidence" value="ECO:0007669"/>
    <property type="project" value="InterPro"/>
</dbReference>
<keyword evidence="4" id="KW-0206">Cytoskeleton</keyword>
<name>A0AA85JNV6_TRIRE</name>
<evidence type="ECO:0000313" key="8">
    <source>
        <dbReference type="WBParaSite" id="TREG1_47630.3"/>
    </source>
</evidence>
<comment type="subcellular location">
    <subcellularLocation>
        <location evidence="1">Cytoplasm</location>
        <location evidence="1">Cytoskeleton</location>
        <location evidence="1">Cilium axoneme</location>
    </subcellularLocation>
</comment>
<organism evidence="7 8">
    <name type="scientific">Trichobilharzia regenti</name>
    <name type="common">Nasal bird schistosome</name>
    <dbReference type="NCBI Taxonomy" id="157069"/>
    <lineage>
        <taxon>Eukaryota</taxon>
        <taxon>Metazoa</taxon>
        <taxon>Spiralia</taxon>
        <taxon>Lophotrochozoa</taxon>
        <taxon>Platyhelminthes</taxon>
        <taxon>Trematoda</taxon>
        <taxon>Digenea</taxon>
        <taxon>Strigeidida</taxon>
        <taxon>Schistosomatoidea</taxon>
        <taxon>Schistosomatidae</taxon>
        <taxon>Trichobilharzia</taxon>
    </lineage>
</organism>
<reference evidence="7" key="1">
    <citation type="submission" date="2022-06" db="EMBL/GenBank/DDBJ databases">
        <authorList>
            <person name="Berger JAMES D."/>
            <person name="Berger JAMES D."/>
        </authorList>
    </citation>
    <scope>NUCLEOTIDE SEQUENCE [LARGE SCALE GENOMIC DNA]</scope>
</reference>
<dbReference type="GO" id="GO:0035082">
    <property type="term" value="P:axoneme assembly"/>
    <property type="evidence" value="ECO:0007669"/>
    <property type="project" value="TreeGrafter"/>
</dbReference>
<dbReference type="WBParaSite" id="TREG1_47630.3">
    <property type="protein sequence ID" value="TREG1_47630.3"/>
    <property type="gene ID" value="TREG1_47630"/>
</dbReference>
<evidence type="ECO:0000313" key="7">
    <source>
        <dbReference type="Proteomes" id="UP000050795"/>
    </source>
</evidence>
<evidence type="ECO:0000256" key="6">
    <source>
        <dbReference type="SAM" id="MobiDB-lite"/>
    </source>
</evidence>
<evidence type="ECO:0000256" key="1">
    <source>
        <dbReference type="ARBA" id="ARBA00004430"/>
    </source>
</evidence>
<feature type="region of interest" description="Disordered" evidence="6">
    <location>
        <begin position="389"/>
        <end position="410"/>
    </location>
</feature>
<dbReference type="AlphaFoldDB" id="A0AA85JNV6"/>
<keyword evidence="2" id="KW-0963">Cytoplasm</keyword>
<dbReference type="PANTHER" id="PTHR13159">
    <property type="entry name" value="RADIAL SPOKEHEAD-RELATED"/>
    <property type="match status" value="1"/>
</dbReference>
<evidence type="ECO:0008006" key="9">
    <source>
        <dbReference type="Google" id="ProtNLM"/>
    </source>
</evidence>
<dbReference type="InterPro" id="IPR006802">
    <property type="entry name" value="Radial_spoke"/>
</dbReference>
<evidence type="ECO:0000256" key="5">
    <source>
        <dbReference type="ARBA" id="ARBA00023273"/>
    </source>
</evidence>